<dbReference type="Gene3D" id="3.40.50.300">
    <property type="entry name" value="P-loop containing nucleotide triphosphate hydrolases"/>
    <property type="match status" value="2"/>
</dbReference>
<dbReference type="AlphaFoldDB" id="A0A3B1AII0"/>
<feature type="domain" description="RecF/RecN/SMC N-terminal" evidence="7">
    <location>
        <begin position="3"/>
        <end position="1153"/>
    </location>
</feature>
<keyword evidence="4 6" id="KW-0175">Coiled coil</keyword>
<feature type="coiled-coil region" evidence="6">
    <location>
        <begin position="656"/>
        <end position="914"/>
    </location>
</feature>
<evidence type="ECO:0000256" key="6">
    <source>
        <dbReference type="SAM" id="Coils"/>
    </source>
</evidence>
<dbReference type="GO" id="GO:0005694">
    <property type="term" value="C:chromosome"/>
    <property type="evidence" value="ECO:0007669"/>
    <property type="project" value="InterPro"/>
</dbReference>
<proteinExistence type="inferred from homology"/>
<keyword evidence="5" id="KW-0238">DNA-binding</keyword>
<feature type="coiled-coil region" evidence="6">
    <location>
        <begin position="300"/>
        <end position="465"/>
    </location>
</feature>
<dbReference type="GO" id="GO:0016887">
    <property type="term" value="F:ATP hydrolysis activity"/>
    <property type="evidence" value="ECO:0007669"/>
    <property type="project" value="InterPro"/>
</dbReference>
<dbReference type="GO" id="GO:0003677">
    <property type="term" value="F:DNA binding"/>
    <property type="evidence" value="ECO:0007669"/>
    <property type="project" value="UniProtKB-KW"/>
</dbReference>
<accession>A0A3B1AII0</accession>
<dbReference type="SUPFAM" id="SSF75553">
    <property type="entry name" value="Smc hinge domain"/>
    <property type="match status" value="1"/>
</dbReference>
<dbReference type="CDD" id="cd03278">
    <property type="entry name" value="ABC_SMC_barmotin"/>
    <property type="match status" value="2"/>
</dbReference>
<dbReference type="EMBL" id="UOFU01000179">
    <property type="protein sequence ID" value="VAW99693.1"/>
    <property type="molecule type" value="Genomic_DNA"/>
</dbReference>
<keyword evidence="1" id="KW-0963">Cytoplasm</keyword>
<dbReference type="SUPFAM" id="SSF52540">
    <property type="entry name" value="P-loop containing nucleoside triphosphate hydrolases"/>
    <property type="match status" value="1"/>
</dbReference>
<feature type="domain" description="SMC hinge" evidence="8">
    <location>
        <begin position="525"/>
        <end position="621"/>
    </location>
</feature>
<dbReference type="InterPro" id="IPR024704">
    <property type="entry name" value="SMC"/>
</dbReference>
<dbReference type="Pfam" id="PF06470">
    <property type="entry name" value="SMC_hinge"/>
    <property type="match status" value="1"/>
</dbReference>
<evidence type="ECO:0000256" key="1">
    <source>
        <dbReference type="ARBA" id="ARBA00022490"/>
    </source>
</evidence>
<evidence type="ECO:0000313" key="9">
    <source>
        <dbReference type="EMBL" id="VAW99693.1"/>
    </source>
</evidence>
<dbReference type="InterPro" id="IPR011890">
    <property type="entry name" value="SMC_prok"/>
</dbReference>
<keyword evidence="2" id="KW-0547">Nucleotide-binding</keyword>
<feature type="coiled-coil region" evidence="6">
    <location>
        <begin position="170"/>
        <end position="218"/>
    </location>
</feature>
<dbReference type="NCBIfam" id="TIGR02168">
    <property type="entry name" value="SMC_prok_B"/>
    <property type="match status" value="1"/>
</dbReference>
<protein>
    <submittedName>
        <fullName evidence="9">Chromosome partition protein smc</fullName>
    </submittedName>
</protein>
<evidence type="ECO:0000259" key="8">
    <source>
        <dbReference type="Pfam" id="PF06470"/>
    </source>
</evidence>
<dbReference type="InterPro" id="IPR036277">
    <property type="entry name" value="SMC_hinge_sf"/>
</dbReference>
<sequence length="1168" mass="131872">MRLSKIKLAGFKSFVDPTTIPLPSNLIGVVGPNGCGKSNVIDAVRWVMGESSAKNLRGDSMADVIFNGSTSRKPVGQATIELVFDNSDGTIKGEFATFNEISVRRTVSRDGQSQYYLNGTRCRRRDVTDIFLGTGLGPRSYSIIEQGMISRLIEARPEDLRVFLEEAAGISKYKERRRETEKRIRHTRDNMARLTDLRDELGKQLERLNRQAITAEKYKEFKGKERLLKGQLAALRWRTLDEQVTGKEGLIREKELAVEASVMRQRAIESEIEKLREQNVEMGEIFSEVQGRFYSVGGDIARVEQSIQHTRERRLQQERDLAEAERALAESQAHQAGDREKIAELEQQLEILRPQLEEAKERQEISSAALVEAEQAMHEWQSAWAEFNQNAAEPARSADVERTRLQSLEQQHIQQEQRVLRLQEEKKHLLNSALEEEIEQRQAQLEEYALQTEALQERLQNQLAAIAEARDGNHQLSTTLDEQRGRLQAMQGRHSSLEALQQAALGKTGGEVAQWLAGHGLADAERLAQGLTVDADWERAVECVLGQHLEAVCVDGLDPVAGLLGGLEHGSLALFDTAHGDVAASSGNLSPALADKAAAPWPLPMLAGVYTADDLQQALALRPQLAAHESVITRDGVWLGPNWLRVARDADEKAGVLHREQELKELTASIEQLRAQVEEGQAQLAAGREDIQRREEEREAVQRELHQASRQQAEVQAQLSGRQARLEQMHNRSQNIERDIGELRQQSKENEDETKLARGRLATAMEAMERLAIRREELELQRETLRERLDSTRDMARSDRDTAHELSLKVQTMSTELASVRQGLSRMEQQLEQVLARRELLREALAESEAPTEELQEELARLLKSRSSVEEELTEARRRVEAVDHALREHDQQRHAVERELQELRSGLEQARMAWQALQVRRQTLSEQLEESDYSLDELCEHMPEDAREDDWAQHVEQVAQRIQRLGPINLAAIDEFKTESERKEYLDAQHADLTEALDTLEGAIRKIDRETRTRFKETFERVNSGFKGMFPRLFGGGHAYLELTGDDLLDTGVTVMARPPGKRNSTIHLLSGGEKALTAVALVFAIFQLNPAPFCMLDEVDAPLDDANVGRFCAMVKEMSEHVQFIFITHNKITMELAHQLNGVTMHEPGVSRLVCVDVDEAAKMVG</sequence>
<dbReference type="InterPro" id="IPR010935">
    <property type="entry name" value="SMC_hinge"/>
</dbReference>
<dbReference type="Gene3D" id="1.20.1480.30">
    <property type="entry name" value="Designed four-helix bundle protein"/>
    <property type="match status" value="1"/>
</dbReference>
<organism evidence="9">
    <name type="scientific">hydrothermal vent metagenome</name>
    <dbReference type="NCBI Taxonomy" id="652676"/>
    <lineage>
        <taxon>unclassified sequences</taxon>
        <taxon>metagenomes</taxon>
        <taxon>ecological metagenomes</taxon>
    </lineage>
</organism>
<dbReference type="GO" id="GO:0005524">
    <property type="term" value="F:ATP binding"/>
    <property type="evidence" value="ECO:0007669"/>
    <property type="project" value="UniProtKB-KW"/>
</dbReference>
<evidence type="ECO:0000256" key="3">
    <source>
        <dbReference type="ARBA" id="ARBA00022840"/>
    </source>
</evidence>
<dbReference type="GO" id="GO:0007062">
    <property type="term" value="P:sister chromatid cohesion"/>
    <property type="evidence" value="ECO:0007669"/>
    <property type="project" value="InterPro"/>
</dbReference>
<name>A0A3B1AII0_9ZZZZ</name>
<dbReference type="InterPro" id="IPR027417">
    <property type="entry name" value="P-loop_NTPase"/>
</dbReference>
<evidence type="ECO:0000256" key="5">
    <source>
        <dbReference type="ARBA" id="ARBA00023125"/>
    </source>
</evidence>
<dbReference type="PIRSF" id="PIRSF005719">
    <property type="entry name" value="SMC"/>
    <property type="match status" value="1"/>
</dbReference>
<dbReference type="PANTHER" id="PTHR43977">
    <property type="entry name" value="STRUCTURAL MAINTENANCE OF CHROMOSOMES PROTEIN 3"/>
    <property type="match status" value="1"/>
</dbReference>
<dbReference type="GO" id="GO:0030261">
    <property type="term" value="P:chromosome condensation"/>
    <property type="evidence" value="ECO:0007669"/>
    <property type="project" value="InterPro"/>
</dbReference>
<evidence type="ECO:0000256" key="2">
    <source>
        <dbReference type="ARBA" id="ARBA00022741"/>
    </source>
</evidence>
<keyword evidence="3" id="KW-0067">ATP-binding</keyword>
<dbReference type="HAMAP" id="MF_01894">
    <property type="entry name" value="Smc_prok"/>
    <property type="match status" value="1"/>
</dbReference>
<gene>
    <name evidence="9" type="ORF">MNBD_GAMMA20-837</name>
</gene>
<evidence type="ECO:0000256" key="4">
    <source>
        <dbReference type="ARBA" id="ARBA00023054"/>
    </source>
</evidence>
<reference evidence="9" key="1">
    <citation type="submission" date="2018-06" db="EMBL/GenBank/DDBJ databases">
        <authorList>
            <person name="Zhirakovskaya E."/>
        </authorList>
    </citation>
    <scope>NUCLEOTIDE SEQUENCE</scope>
</reference>
<dbReference type="InterPro" id="IPR003395">
    <property type="entry name" value="RecF/RecN/SMC_N"/>
</dbReference>
<dbReference type="Gene3D" id="1.20.5.1160">
    <property type="entry name" value="Vasodilator-stimulated phosphoprotein"/>
    <property type="match status" value="1"/>
</dbReference>
<evidence type="ECO:0000259" key="7">
    <source>
        <dbReference type="Pfam" id="PF02463"/>
    </source>
</evidence>
<dbReference type="Pfam" id="PF02463">
    <property type="entry name" value="SMC_N"/>
    <property type="match status" value="1"/>
</dbReference>